<dbReference type="InterPro" id="IPR018389">
    <property type="entry name" value="DctP_fam"/>
</dbReference>
<keyword evidence="1" id="KW-0732">Signal</keyword>
<dbReference type="GO" id="GO:0055085">
    <property type="term" value="P:transmembrane transport"/>
    <property type="evidence" value="ECO:0007669"/>
    <property type="project" value="InterPro"/>
</dbReference>
<dbReference type="EMBL" id="ADZX01000471">
    <property type="protein sequence ID" value="EFK96482.1"/>
    <property type="molecule type" value="Genomic_DNA"/>
</dbReference>
<name>D9PIY5_9ZZZZ</name>
<reference evidence="2" key="1">
    <citation type="submission" date="2010-07" db="EMBL/GenBank/DDBJ databases">
        <authorList>
            <consortium name="CONSOLIDER consortium CSD2007-00005"/>
            <person name="Guazzaroni M.-E."/>
            <person name="Richter M."/>
            <person name="Garcia-Salamanca A."/>
            <person name="Yarza P."/>
            <person name="Ferrer M."/>
        </authorList>
    </citation>
    <scope>NUCLEOTIDE SEQUENCE</scope>
</reference>
<dbReference type="PANTHER" id="PTHR33376">
    <property type="match status" value="1"/>
</dbReference>
<evidence type="ECO:0000256" key="1">
    <source>
        <dbReference type="ARBA" id="ARBA00022729"/>
    </source>
</evidence>
<dbReference type="PANTHER" id="PTHR33376:SF15">
    <property type="entry name" value="BLL6794 PROTEIN"/>
    <property type="match status" value="1"/>
</dbReference>
<organism evidence="2">
    <name type="scientific">sediment metagenome</name>
    <dbReference type="NCBI Taxonomy" id="749907"/>
    <lineage>
        <taxon>unclassified sequences</taxon>
        <taxon>metagenomes</taxon>
        <taxon>ecological metagenomes</taxon>
    </lineage>
</organism>
<dbReference type="NCBIfam" id="NF037995">
    <property type="entry name" value="TRAP_S1"/>
    <property type="match status" value="1"/>
</dbReference>
<evidence type="ECO:0000313" key="2">
    <source>
        <dbReference type="EMBL" id="EFK96482.1"/>
    </source>
</evidence>
<dbReference type="InterPro" id="IPR038404">
    <property type="entry name" value="TRAP_DctP_sf"/>
</dbReference>
<dbReference type="AlphaFoldDB" id="D9PIY5"/>
<gene>
    <name evidence="2" type="ORF">LDC_1494</name>
</gene>
<accession>D9PIY5</accession>
<dbReference type="CDD" id="cd13665">
    <property type="entry name" value="PBP2_TRAP_Dctp3_4"/>
    <property type="match status" value="1"/>
</dbReference>
<reference evidence="2" key="2">
    <citation type="journal article" date="2011" name="Microb. Ecol.">
        <title>Taxonomic and Functional Metagenomic Profiling of the Microbial Community in the Anoxic Sediment of a Sub-saline Shallow Lake (Laguna de Carrizo, Central Spain).</title>
        <authorList>
            <person name="Ferrer M."/>
            <person name="Guazzaroni M.E."/>
            <person name="Richter M."/>
            <person name="Garcia-Salamanca A."/>
            <person name="Yarza P."/>
            <person name="Suarez-Suarez A."/>
            <person name="Solano J."/>
            <person name="Alcaide M."/>
            <person name="van Dillewijn P."/>
            <person name="Molina-Henares M.A."/>
            <person name="Lopez-Cortes N."/>
            <person name="Al-Ramahi Y."/>
            <person name="Guerrero C."/>
            <person name="Acosta A."/>
            <person name="de Eugenio L.I."/>
            <person name="Martinez V."/>
            <person name="Marques S."/>
            <person name="Rojo F."/>
            <person name="Santero E."/>
            <person name="Genilloud O."/>
            <person name="Perez-Perez J."/>
            <person name="Rossello-Mora R."/>
            <person name="Ramos J.L."/>
        </authorList>
    </citation>
    <scope>NUCLEOTIDE SEQUENCE</scope>
</reference>
<sequence length="298" mass="33328">MLEELKKKSGGKITSTMYAGGALGKGPEHYDIVSKGLSDMGYFTATWTPGRFPLTDVLSLAAWVDGKDIATEIGNAMYERVLKTEFPGVKMIELNGCIQAFMWTKKPVKTLEDVKGLKIRSPGGQQTNYIKALGAEPIFMPLGDVYMAMETGTIDGIVTCVPLILSFKLYEVAKHAVVLTMGCVSEGVIMNAESWKKIPDDLKATVDAVCHNPFKTTGGLTRDVYKKMMKEAADKKVELYNLPEKEAERWYERFQEVTRKWVQDLEAKGLKAKEVVKMYNEECEKRGVKVAAFPKEWK</sequence>
<dbReference type="Pfam" id="PF03480">
    <property type="entry name" value="DctP"/>
    <property type="match status" value="1"/>
</dbReference>
<proteinExistence type="predicted"/>
<dbReference type="Gene3D" id="3.40.190.170">
    <property type="entry name" value="Bacterial extracellular solute-binding protein, family 7"/>
    <property type="match status" value="1"/>
</dbReference>
<protein>
    <submittedName>
        <fullName evidence="2">TRAP dicarboxylate transporter-DctP subunit</fullName>
    </submittedName>
</protein>
<comment type="caution">
    <text evidence="2">The sequence shown here is derived from an EMBL/GenBank/DDBJ whole genome shotgun (WGS) entry which is preliminary data.</text>
</comment>